<dbReference type="PANTHER" id="PTHR43586">
    <property type="entry name" value="CYSTEINE DESULFURASE"/>
    <property type="match status" value="1"/>
</dbReference>
<dbReference type="InterPro" id="IPR015424">
    <property type="entry name" value="PyrdxlP-dep_Trfase"/>
</dbReference>
<dbReference type="SUPFAM" id="SSF53383">
    <property type="entry name" value="PLP-dependent transferases"/>
    <property type="match status" value="1"/>
</dbReference>
<dbReference type="Proteomes" id="UP001165289">
    <property type="component" value="Unassembled WGS sequence"/>
</dbReference>
<dbReference type="InterPro" id="IPR000192">
    <property type="entry name" value="Aminotrans_V_dom"/>
</dbReference>
<dbReference type="Gene3D" id="3.40.640.10">
    <property type="entry name" value="Type I PLP-dependent aspartate aminotransferase-like (Major domain)"/>
    <property type="match status" value="1"/>
</dbReference>
<keyword evidence="3" id="KW-1185">Reference proteome</keyword>
<organism evidence="2 3">
    <name type="scientific">Oopsacas minuta</name>
    <dbReference type="NCBI Taxonomy" id="111878"/>
    <lineage>
        <taxon>Eukaryota</taxon>
        <taxon>Metazoa</taxon>
        <taxon>Porifera</taxon>
        <taxon>Hexactinellida</taxon>
        <taxon>Hexasterophora</taxon>
        <taxon>Lyssacinosida</taxon>
        <taxon>Leucopsacidae</taxon>
        <taxon>Oopsacas</taxon>
    </lineage>
</organism>
<accession>A0AAV7KGX6</accession>
<name>A0AAV7KGX6_9METZ</name>
<dbReference type="PANTHER" id="PTHR43586:SF21">
    <property type="entry name" value="PYRIDOXAL PHOSPHATE (PLP)-DEPENDENT ASPARTATE AMINOTRANSFERASE SUPERFAMILY"/>
    <property type="match status" value="1"/>
</dbReference>
<dbReference type="Gene3D" id="3.90.1150.10">
    <property type="entry name" value="Aspartate Aminotransferase, domain 1"/>
    <property type="match status" value="1"/>
</dbReference>
<proteinExistence type="predicted"/>
<dbReference type="EMBL" id="JAKMXF010000033">
    <property type="protein sequence ID" value="KAI6660553.1"/>
    <property type="molecule type" value="Genomic_DNA"/>
</dbReference>
<comment type="caution">
    <text evidence="2">The sequence shown here is derived from an EMBL/GenBank/DDBJ whole genome shotgun (WGS) entry which is preliminary data.</text>
</comment>
<dbReference type="InterPro" id="IPR015422">
    <property type="entry name" value="PyrdxlP-dep_Trfase_small"/>
</dbReference>
<evidence type="ECO:0000313" key="2">
    <source>
        <dbReference type="EMBL" id="KAI6660553.1"/>
    </source>
</evidence>
<feature type="domain" description="Aminotransferase class V" evidence="1">
    <location>
        <begin position="29"/>
        <end position="406"/>
    </location>
</feature>
<evidence type="ECO:0000259" key="1">
    <source>
        <dbReference type="Pfam" id="PF00266"/>
    </source>
</evidence>
<sequence>MSFDPKTARGFFPGFSIGPMSEKEGLLMLENAGGTLPPKFVISRMMHQLTHDHVNIGNPSRPSKSAENTLIEARKIMEIILNATPQGRILFGPSCTALIYSMVNVISKQMIKGDEVVLFTATHEANVSPWLHMGETGVKIVEWNLTGDNDYCCITELQKLLTSKTRYVVLPHASNMTGAVSDLSAVIKCVRENSPNARVFVDGVAYAPHKLVDTALLDVDFYVVSTHKMYGPHFACMYAKHTAIDELPRIGLVNLPANSPAHFEYGTLQIEGLAGIIGMKELFNSLEGIPPDSELTRETLKSMFDKITIHELALEKILMTFLNSNPNYMIYSLANSNNRRIPIVCFRHKYVSPKRLSEKINELKIILKSGDFCCTRLLDQMKLKVDDGLVRASFAMYNTVEDAQHLCSILKQIDSVPF</sequence>
<gene>
    <name evidence="2" type="ORF">LOD99_14137</name>
</gene>
<evidence type="ECO:0000313" key="3">
    <source>
        <dbReference type="Proteomes" id="UP001165289"/>
    </source>
</evidence>
<dbReference type="AlphaFoldDB" id="A0AAV7KGX6"/>
<dbReference type="InterPro" id="IPR015421">
    <property type="entry name" value="PyrdxlP-dep_Trfase_major"/>
</dbReference>
<dbReference type="Pfam" id="PF00266">
    <property type="entry name" value="Aminotran_5"/>
    <property type="match status" value="1"/>
</dbReference>
<reference evidence="2 3" key="1">
    <citation type="journal article" date="2023" name="BMC Biol.">
        <title>The compact genome of the sponge Oopsacas minuta (Hexactinellida) is lacking key metazoan core genes.</title>
        <authorList>
            <person name="Santini S."/>
            <person name="Schenkelaars Q."/>
            <person name="Jourda C."/>
            <person name="Duchesne M."/>
            <person name="Belahbib H."/>
            <person name="Rocher C."/>
            <person name="Selva M."/>
            <person name="Riesgo A."/>
            <person name="Vervoort M."/>
            <person name="Leys S.P."/>
            <person name="Kodjabachian L."/>
            <person name="Le Bivic A."/>
            <person name="Borchiellini C."/>
            <person name="Claverie J.M."/>
            <person name="Renard E."/>
        </authorList>
    </citation>
    <scope>NUCLEOTIDE SEQUENCE [LARGE SCALE GENOMIC DNA]</scope>
    <source>
        <strain evidence="2">SPO-2</strain>
    </source>
</reference>
<protein>
    <submittedName>
        <fullName evidence="2">Cysteine desulfurase-like protein</fullName>
    </submittedName>
</protein>